<keyword evidence="4" id="KW-1015">Disulfide bond</keyword>
<feature type="domain" description="Thioredoxin-like fold" evidence="7">
    <location>
        <begin position="47"/>
        <end position="221"/>
    </location>
</feature>
<dbReference type="Proteomes" id="UP001205609">
    <property type="component" value="Unassembled WGS sequence"/>
</dbReference>
<gene>
    <name evidence="8" type="ORF">NXS11_02820</name>
</gene>
<evidence type="ECO:0000313" key="8">
    <source>
        <dbReference type="EMBL" id="MCS4485823.1"/>
    </source>
</evidence>
<dbReference type="Pfam" id="PF13462">
    <property type="entry name" value="Thioredoxin_4"/>
    <property type="match status" value="1"/>
</dbReference>
<dbReference type="InterPro" id="IPR036249">
    <property type="entry name" value="Thioredoxin-like_sf"/>
</dbReference>
<evidence type="ECO:0000256" key="4">
    <source>
        <dbReference type="ARBA" id="ARBA00023157"/>
    </source>
</evidence>
<keyword evidence="2" id="KW-0732">Signal</keyword>
<proteinExistence type="inferred from homology"/>
<dbReference type="PANTHER" id="PTHR13887">
    <property type="entry name" value="GLUTATHIONE S-TRANSFERASE KAPPA"/>
    <property type="match status" value="1"/>
</dbReference>
<evidence type="ECO:0000256" key="1">
    <source>
        <dbReference type="ARBA" id="ARBA00005791"/>
    </source>
</evidence>
<comment type="caution">
    <text evidence="8">The sequence shown here is derived from an EMBL/GenBank/DDBJ whole genome shotgun (WGS) entry which is preliminary data.</text>
</comment>
<dbReference type="PANTHER" id="PTHR13887:SF14">
    <property type="entry name" value="DISULFIDE BOND FORMATION PROTEIN D"/>
    <property type="match status" value="1"/>
</dbReference>
<protein>
    <submittedName>
        <fullName evidence="8">DsbA family protein</fullName>
    </submittedName>
</protein>
<dbReference type="InterPro" id="IPR012336">
    <property type="entry name" value="Thioredoxin-like_fold"/>
</dbReference>
<keyword evidence="6" id="KW-0812">Transmembrane</keyword>
<organism evidence="8 9">
    <name type="scientific">Staphylococcus americanisciuri</name>
    <dbReference type="NCBI Taxonomy" id="2973940"/>
    <lineage>
        <taxon>Bacteria</taxon>
        <taxon>Bacillati</taxon>
        <taxon>Bacillota</taxon>
        <taxon>Bacilli</taxon>
        <taxon>Bacillales</taxon>
        <taxon>Staphylococcaceae</taxon>
        <taxon>Staphylococcus</taxon>
    </lineage>
</organism>
<keyword evidence="5" id="KW-0676">Redox-active center</keyword>
<evidence type="ECO:0000256" key="2">
    <source>
        <dbReference type="ARBA" id="ARBA00022729"/>
    </source>
</evidence>
<dbReference type="Gene3D" id="3.40.30.10">
    <property type="entry name" value="Glutaredoxin"/>
    <property type="match status" value="1"/>
</dbReference>
<name>A0ABT2F060_9STAP</name>
<evidence type="ECO:0000256" key="5">
    <source>
        <dbReference type="ARBA" id="ARBA00023284"/>
    </source>
</evidence>
<dbReference type="SUPFAM" id="SSF52833">
    <property type="entry name" value="Thioredoxin-like"/>
    <property type="match status" value="1"/>
</dbReference>
<evidence type="ECO:0000256" key="3">
    <source>
        <dbReference type="ARBA" id="ARBA00023002"/>
    </source>
</evidence>
<comment type="similarity">
    <text evidence="1">Belongs to the thioredoxin family. DsbA subfamily.</text>
</comment>
<feature type="transmembrane region" description="Helical" evidence="6">
    <location>
        <begin position="7"/>
        <end position="27"/>
    </location>
</feature>
<dbReference type="EMBL" id="JANUXY010000002">
    <property type="protein sequence ID" value="MCS4485823.1"/>
    <property type="molecule type" value="Genomic_DNA"/>
</dbReference>
<keyword evidence="6" id="KW-0472">Membrane</keyword>
<keyword evidence="3" id="KW-0560">Oxidoreductase</keyword>
<sequence length="230" mass="26399">MMKHKKVYLIVGVIILCALAILGTLSFRAKSHNVVDAQSLDKDTVLHPHQGNTKSNVKVVLFGDYKCPYCGDFEKNILPKIKKDYIDTNQIELRYVNVLLHGKESDLGARASLAINQYAPEVYWDFNQALYHAQPKEKEAVSKGKWLTESLVQKEIQALSITSKQKQQILEAYNQKKFYQQAKHDHQLAKQYQVPEVPSLYVNGERVKDVTDYQVVKDKIDEALKEHPMK</sequence>
<accession>A0ABT2F060</accession>
<reference evidence="8 9" key="1">
    <citation type="journal article" date="2023" name="Int. J. Syst. Evol. Microbiol.">
        <title>Streptococcus sciuri sp. nov., Staphylococcus marylandisciuri sp. nov. and Staphylococcus americanisciuri sp. nov., isolated from faeces of eastern grey squirrel (Sciurus carolinensis).</title>
        <authorList>
            <person name="Volokhov D.V."/>
            <person name="Zagorodnyaya T.A."/>
            <person name="Furtak V.A."/>
            <person name="Nattanmai G."/>
            <person name="Randall L."/>
            <person name="Jose S."/>
            <person name="Gao Y."/>
            <person name="Eisenberg T."/>
            <person name="Delmonte P."/>
            <person name="Blom J."/>
            <person name="Mitchell K.K."/>
        </authorList>
    </citation>
    <scope>NUCLEOTIDE SEQUENCE [LARGE SCALE GENOMIC DNA]</scope>
    <source>
        <strain evidence="8 9">GRT3</strain>
    </source>
</reference>
<evidence type="ECO:0000256" key="6">
    <source>
        <dbReference type="SAM" id="Phobius"/>
    </source>
</evidence>
<keyword evidence="6" id="KW-1133">Transmembrane helix</keyword>
<evidence type="ECO:0000259" key="7">
    <source>
        <dbReference type="Pfam" id="PF13462"/>
    </source>
</evidence>
<evidence type="ECO:0000313" key="9">
    <source>
        <dbReference type="Proteomes" id="UP001205609"/>
    </source>
</evidence>
<keyword evidence="9" id="KW-1185">Reference proteome</keyword>